<keyword evidence="1" id="KW-0732">Signal</keyword>
<comment type="caution">
    <text evidence="2">The sequence shown here is derived from an EMBL/GenBank/DDBJ whole genome shotgun (WGS) entry which is preliminary data.</text>
</comment>
<feature type="signal peptide" evidence="1">
    <location>
        <begin position="1"/>
        <end position="18"/>
    </location>
</feature>
<reference evidence="2" key="1">
    <citation type="journal article" date="2021" name="Genome Biol. Evol.">
        <title>The assembled and annotated genome of the fairy-ring fungus Marasmius oreades.</title>
        <authorList>
            <person name="Hiltunen M."/>
            <person name="Ament-Velasquez S.L."/>
            <person name="Johannesson H."/>
        </authorList>
    </citation>
    <scope>NUCLEOTIDE SEQUENCE</scope>
    <source>
        <strain evidence="2">03SP1</strain>
    </source>
</reference>
<dbReference type="GeneID" id="66079725"/>
<evidence type="ECO:0000313" key="2">
    <source>
        <dbReference type="EMBL" id="KAG7091629.1"/>
    </source>
</evidence>
<dbReference type="KEGG" id="more:E1B28_010649"/>
<dbReference type="OrthoDB" id="2854608at2759"/>
<evidence type="ECO:0000313" key="3">
    <source>
        <dbReference type="Proteomes" id="UP001049176"/>
    </source>
</evidence>
<keyword evidence="3" id="KW-1185">Reference proteome</keyword>
<dbReference type="Proteomes" id="UP001049176">
    <property type="component" value="Chromosome 6"/>
</dbReference>
<proteinExistence type="predicted"/>
<feature type="chain" id="PRO_5040115916" evidence="1">
    <location>
        <begin position="19"/>
        <end position="143"/>
    </location>
</feature>
<dbReference type="RefSeq" id="XP_043008099.1">
    <property type="nucleotide sequence ID" value="XM_043155627.1"/>
</dbReference>
<dbReference type="AlphaFoldDB" id="A0A9P7RXH7"/>
<name>A0A9P7RXH7_9AGAR</name>
<sequence length="143" mass="15900">MQFTFPAFLLALLASQDSNTNYGVISPADGTTISQSTPLNLTFGPHRYFKESDISIDVFLLNREMKISPKSGIYTTQVVSGMKPNIEIEYQGITTGGYHVDIDLRQMSWPVPGERTVLVKETFNGYGTGVTTNFWSQTFSVTE</sequence>
<dbReference type="EMBL" id="CM032186">
    <property type="protein sequence ID" value="KAG7091629.1"/>
    <property type="molecule type" value="Genomic_DNA"/>
</dbReference>
<evidence type="ECO:0000256" key="1">
    <source>
        <dbReference type="SAM" id="SignalP"/>
    </source>
</evidence>
<accession>A0A9P7RXH7</accession>
<gene>
    <name evidence="2" type="ORF">E1B28_010649</name>
</gene>
<protein>
    <submittedName>
        <fullName evidence="2">Uncharacterized protein</fullName>
    </submittedName>
</protein>
<organism evidence="2 3">
    <name type="scientific">Marasmius oreades</name>
    <name type="common">fairy-ring Marasmius</name>
    <dbReference type="NCBI Taxonomy" id="181124"/>
    <lineage>
        <taxon>Eukaryota</taxon>
        <taxon>Fungi</taxon>
        <taxon>Dikarya</taxon>
        <taxon>Basidiomycota</taxon>
        <taxon>Agaricomycotina</taxon>
        <taxon>Agaricomycetes</taxon>
        <taxon>Agaricomycetidae</taxon>
        <taxon>Agaricales</taxon>
        <taxon>Marasmiineae</taxon>
        <taxon>Marasmiaceae</taxon>
        <taxon>Marasmius</taxon>
    </lineage>
</organism>